<evidence type="ECO:0000256" key="1">
    <source>
        <dbReference type="SAM" id="SignalP"/>
    </source>
</evidence>
<dbReference type="PANTHER" id="PTHR36933">
    <property type="entry name" value="SLL0788 PROTEIN"/>
    <property type="match status" value="1"/>
</dbReference>
<dbReference type="Pfam" id="PF03713">
    <property type="entry name" value="DUF305"/>
    <property type="match status" value="1"/>
</dbReference>
<protein>
    <submittedName>
        <fullName evidence="3">DUF305 domain-containing protein</fullName>
    </submittedName>
</protein>
<name>A0A399J615_9MICC</name>
<dbReference type="InterPro" id="IPR005183">
    <property type="entry name" value="DUF305_CopM-like"/>
</dbReference>
<organism evidence="3 4">
    <name type="scientific">Galactobacter valiniphilus</name>
    <dbReference type="NCBI Taxonomy" id="2676122"/>
    <lineage>
        <taxon>Bacteria</taxon>
        <taxon>Bacillati</taxon>
        <taxon>Actinomycetota</taxon>
        <taxon>Actinomycetes</taxon>
        <taxon>Micrococcales</taxon>
        <taxon>Micrococcaceae</taxon>
        <taxon>Galactobacter</taxon>
    </lineage>
</organism>
<gene>
    <name evidence="3" type="ORF">DWB68_15455</name>
</gene>
<evidence type="ECO:0000313" key="3">
    <source>
        <dbReference type="EMBL" id="RII40903.1"/>
    </source>
</evidence>
<proteinExistence type="predicted"/>
<evidence type="ECO:0000313" key="4">
    <source>
        <dbReference type="Proteomes" id="UP000265419"/>
    </source>
</evidence>
<sequence length="207" mass="21697">MNATRRALAAALLLAPLSLAACQSAVPEDQRTATPLPAPTNAAGATLPAAQGDHNAADAMFAEMMRVHHEQALTLSDLVLAKDGIDPRVRTLAEQIKAAQTPEIDQMRGWLAGWGIAPGSMGDHSAHMDGMVSEADLGRLKAAGAAEGQRLFLEFMIAHHEGAVTMAQDQLRQGINGRAKELSGAIIGTQKKEIGQMGALLKELPAA</sequence>
<dbReference type="AlphaFoldDB" id="A0A399J615"/>
<dbReference type="InterPro" id="IPR012347">
    <property type="entry name" value="Ferritin-like"/>
</dbReference>
<feature type="domain" description="DUF305" evidence="2">
    <location>
        <begin position="58"/>
        <end position="201"/>
    </location>
</feature>
<dbReference type="PANTHER" id="PTHR36933:SF1">
    <property type="entry name" value="SLL0788 PROTEIN"/>
    <property type="match status" value="1"/>
</dbReference>
<dbReference type="RefSeq" id="WP_119426013.1">
    <property type="nucleotide sequence ID" value="NZ_QQXK01000049.1"/>
</dbReference>
<dbReference type="PROSITE" id="PS51257">
    <property type="entry name" value="PROKAR_LIPOPROTEIN"/>
    <property type="match status" value="1"/>
</dbReference>
<comment type="caution">
    <text evidence="3">The sequence shown here is derived from an EMBL/GenBank/DDBJ whole genome shotgun (WGS) entry which is preliminary data.</text>
</comment>
<reference evidence="3 4" key="1">
    <citation type="submission" date="2018-07" db="EMBL/GenBank/DDBJ databases">
        <title>Arthrobacter sp. nov., isolated from raw cow's milk with high bacterial count.</title>
        <authorList>
            <person name="Hahne J."/>
            <person name="Isele D."/>
            <person name="Lipski A."/>
        </authorList>
    </citation>
    <scope>NUCLEOTIDE SEQUENCE [LARGE SCALE GENOMIC DNA]</scope>
    <source>
        <strain evidence="3 4">JZ R-35</strain>
    </source>
</reference>
<feature type="chain" id="PRO_5017213369" evidence="1">
    <location>
        <begin position="21"/>
        <end position="207"/>
    </location>
</feature>
<accession>A0A399J615</accession>
<dbReference type="Proteomes" id="UP000265419">
    <property type="component" value="Unassembled WGS sequence"/>
</dbReference>
<dbReference type="Gene3D" id="1.20.1260.10">
    <property type="match status" value="1"/>
</dbReference>
<feature type="signal peptide" evidence="1">
    <location>
        <begin position="1"/>
        <end position="20"/>
    </location>
</feature>
<keyword evidence="4" id="KW-1185">Reference proteome</keyword>
<dbReference type="EMBL" id="QQXK01000049">
    <property type="protein sequence ID" value="RII40903.1"/>
    <property type="molecule type" value="Genomic_DNA"/>
</dbReference>
<evidence type="ECO:0000259" key="2">
    <source>
        <dbReference type="Pfam" id="PF03713"/>
    </source>
</evidence>
<keyword evidence="1" id="KW-0732">Signal</keyword>